<feature type="region of interest" description="Disordered" evidence="1">
    <location>
        <begin position="20"/>
        <end position="45"/>
    </location>
</feature>
<evidence type="ECO:0000313" key="2">
    <source>
        <dbReference type="EMBL" id="GAH91445.1"/>
    </source>
</evidence>
<comment type="caution">
    <text evidence="2">The sequence shown here is derived from an EMBL/GenBank/DDBJ whole genome shotgun (WGS) entry which is preliminary data.</text>
</comment>
<gene>
    <name evidence="2" type="ORF">S03H2_72618</name>
</gene>
<evidence type="ECO:0000256" key="1">
    <source>
        <dbReference type="SAM" id="MobiDB-lite"/>
    </source>
</evidence>
<protein>
    <submittedName>
        <fullName evidence="2">Uncharacterized protein</fullName>
    </submittedName>
</protein>
<feature type="non-terminal residue" evidence="2">
    <location>
        <position position="1"/>
    </location>
</feature>
<organism evidence="2">
    <name type="scientific">marine sediment metagenome</name>
    <dbReference type="NCBI Taxonomy" id="412755"/>
    <lineage>
        <taxon>unclassified sequences</taxon>
        <taxon>metagenomes</taxon>
        <taxon>ecological metagenomes</taxon>
    </lineage>
</organism>
<proteinExistence type="predicted"/>
<reference evidence="2" key="1">
    <citation type="journal article" date="2014" name="Front. Microbiol.">
        <title>High frequency of phylogenetically diverse reductive dehalogenase-homologous genes in deep subseafloor sedimentary metagenomes.</title>
        <authorList>
            <person name="Kawai M."/>
            <person name="Futagami T."/>
            <person name="Toyoda A."/>
            <person name="Takaki Y."/>
            <person name="Nishi S."/>
            <person name="Hori S."/>
            <person name="Arai W."/>
            <person name="Tsubouchi T."/>
            <person name="Morono Y."/>
            <person name="Uchiyama I."/>
            <person name="Ito T."/>
            <person name="Fujiyama A."/>
            <person name="Inagaki F."/>
            <person name="Takami H."/>
        </authorList>
    </citation>
    <scope>NUCLEOTIDE SEQUENCE</scope>
    <source>
        <strain evidence="2">Expedition CK06-06</strain>
    </source>
</reference>
<dbReference type="EMBL" id="BARU01049218">
    <property type="protein sequence ID" value="GAH91445.1"/>
    <property type="molecule type" value="Genomic_DNA"/>
</dbReference>
<accession>X1KCS7</accession>
<name>X1KCS7_9ZZZZ</name>
<sequence length="45" mass="5407">LYAPNNLYKTVGQASRLSRIDSRFRGNDKEERRDKHVFQKKKAER</sequence>
<dbReference type="AlphaFoldDB" id="X1KCS7"/>